<accession>A0A8S5UEB6</accession>
<organism evidence="1">
    <name type="scientific">Siphoviridae sp. ctGQT3</name>
    <dbReference type="NCBI Taxonomy" id="2825412"/>
    <lineage>
        <taxon>Viruses</taxon>
        <taxon>Duplodnaviria</taxon>
        <taxon>Heunggongvirae</taxon>
        <taxon>Uroviricota</taxon>
        <taxon>Caudoviricetes</taxon>
    </lineage>
</organism>
<proteinExistence type="predicted"/>
<reference evidence="1" key="1">
    <citation type="journal article" date="2021" name="Proc. Natl. Acad. Sci. U.S.A.">
        <title>A Catalog of Tens of Thousands of Viruses from Human Metagenomes Reveals Hidden Associations with Chronic Diseases.</title>
        <authorList>
            <person name="Tisza M.J."/>
            <person name="Buck C.B."/>
        </authorList>
    </citation>
    <scope>NUCLEOTIDE SEQUENCE</scope>
    <source>
        <strain evidence="1">CtGQT3</strain>
    </source>
</reference>
<name>A0A8S5UEB6_9CAUD</name>
<evidence type="ECO:0000313" key="1">
    <source>
        <dbReference type="EMBL" id="DAF92718.1"/>
    </source>
</evidence>
<dbReference type="EMBL" id="BK016071">
    <property type="protein sequence ID" value="DAF92718.1"/>
    <property type="molecule type" value="Genomic_DNA"/>
</dbReference>
<sequence length="163" mass="19355">MDRSKEKNKILVVLCKIDNCYEKEDMGADKILFSFYTDDTYEHQKLKQTEFAINIRTFANDIILGEQFYEDENHEVVFDNENNPRLCIKNNRNIKEQHMEMLQYIKRLQNTESIVGIFNISNCFEKININSMRTIIVSGGLNSIIESLKNRPTYHQLQYTMRN</sequence>
<protein>
    <submittedName>
        <fullName evidence="1">Uncharacterized protein</fullName>
    </submittedName>
</protein>